<evidence type="ECO:0000256" key="9">
    <source>
        <dbReference type="ARBA" id="ARBA00022801"/>
    </source>
</evidence>
<keyword evidence="10" id="KW-0862">Zinc</keyword>
<keyword evidence="12" id="KW-1015">Disulfide bond</keyword>
<dbReference type="PANTHER" id="PTHR12147:SF26">
    <property type="entry name" value="PEPTIDASE M28 DOMAIN-CONTAINING PROTEIN"/>
    <property type="match status" value="1"/>
</dbReference>
<dbReference type="Pfam" id="PF01483">
    <property type="entry name" value="P_proprotein"/>
    <property type="match status" value="1"/>
</dbReference>
<evidence type="ECO:0000259" key="14">
    <source>
        <dbReference type="PROSITE" id="PS51829"/>
    </source>
</evidence>
<keyword evidence="5" id="KW-0964">Secreted</keyword>
<evidence type="ECO:0000256" key="5">
    <source>
        <dbReference type="ARBA" id="ARBA00022525"/>
    </source>
</evidence>
<dbReference type="Gene3D" id="2.60.120.260">
    <property type="entry name" value="Galactose-binding domain-like"/>
    <property type="match status" value="1"/>
</dbReference>
<evidence type="ECO:0000256" key="6">
    <source>
        <dbReference type="ARBA" id="ARBA00022670"/>
    </source>
</evidence>
<evidence type="ECO:0000256" key="4">
    <source>
        <dbReference type="ARBA" id="ARBA00011245"/>
    </source>
</evidence>
<evidence type="ECO:0000256" key="10">
    <source>
        <dbReference type="ARBA" id="ARBA00022833"/>
    </source>
</evidence>
<evidence type="ECO:0000256" key="13">
    <source>
        <dbReference type="SAM" id="SignalP"/>
    </source>
</evidence>
<evidence type="ECO:0000256" key="11">
    <source>
        <dbReference type="ARBA" id="ARBA00022837"/>
    </source>
</evidence>
<dbReference type="InterPro" id="IPR041756">
    <property type="entry name" value="M28_SGAP-like"/>
</dbReference>
<evidence type="ECO:0000313" key="15">
    <source>
        <dbReference type="EMBL" id="QNE78269.1"/>
    </source>
</evidence>
<dbReference type="Gene3D" id="3.40.630.10">
    <property type="entry name" value="Zn peptidases"/>
    <property type="match status" value="1"/>
</dbReference>
<reference evidence="16" key="1">
    <citation type="submission" date="2019-10" db="EMBL/GenBank/DDBJ databases">
        <title>Antimicrobial potential of Antarctic Bacteria.</title>
        <authorList>
            <person name="Benaud N."/>
            <person name="Edwards R.J."/>
            <person name="Ferrari B.C."/>
        </authorList>
    </citation>
    <scope>NUCLEOTIDE SEQUENCE [LARGE SCALE GENOMIC DNA]</scope>
    <source>
        <strain evidence="16">NBSH44</strain>
    </source>
</reference>
<evidence type="ECO:0000256" key="7">
    <source>
        <dbReference type="ARBA" id="ARBA00022723"/>
    </source>
</evidence>
<dbReference type="GO" id="GO:0004177">
    <property type="term" value="F:aminopeptidase activity"/>
    <property type="evidence" value="ECO:0007669"/>
    <property type="project" value="InterPro"/>
</dbReference>
<dbReference type="Pfam" id="PF04389">
    <property type="entry name" value="Peptidase_M28"/>
    <property type="match status" value="1"/>
</dbReference>
<comment type="subcellular location">
    <subcellularLocation>
        <location evidence="2">Secreted</location>
    </subcellularLocation>
</comment>
<name>A0A7G7BSF4_9ACTN</name>
<dbReference type="InterPro" id="IPR002884">
    <property type="entry name" value="P_dom"/>
</dbReference>
<gene>
    <name evidence="15" type="ORF">F0344_29960</name>
</gene>
<dbReference type="GO" id="GO:0004252">
    <property type="term" value="F:serine-type endopeptidase activity"/>
    <property type="evidence" value="ECO:0007669"/>
    <property type="project" value="InterPro"/>
</dbReference>
<evidence type="ECO:0000256" key="1">
    <source>
        <dbReference type="ARBA" id="ARBA00001947"/>
    </source>
</evidence>
<comment type="cofactor">
    <cofactor evidence="1">
        <name>Zn(2+)</name>
        <dbReference type="ChEBI" id="CHEBI:29105"/>
    </cofactor>
</comment>
<dbReference type="FunFam" id="2.60.120.260:FF:000149">
    <property type="entry name" value="Leupeptin-inactivating enzyme 1"/>
    <property type="match status" value="1"/>
</dbReference>
<dbReference type="AlphaFoldDB" id="A0A7G7BSF4"/>
<sequence length="445" mass="46037">MIPNRFALRRSRAATALAFVALLATAVPAAQAADNASGATAPQAAAAPDIPLANVKAHLTQLQSIATANGGNRAHGRAGYKASIDYVKAKLDAAGYTTSLQQFTSGGATGYNLIADWPGGDPGKVLMAGSHLDSVSSGAGINDNGSGSAAVLETALAVSRAQLAPDKHLRFAWWGAEELGLIGSKHYVNNLPTTERAKLSGYLNFDMIGSPNAGYFVYDDDPVIEKTFKDYFAALSVPTEIETEGDGRSDHAPFKAAGIPVGGLFTGASNTKSSAQAQKWGGTAGQAFDRCYHSSCDTTANINDTALDRNSDAAAHAVWTLSAGTVTPPAGDVYSTTTDVSVPDNGAAVTSSIPVSGRTGNAPATLQVGVDIKHTYRGDLVVDLLAPDGTAYRLKNSSGSDSADNVITSYTVNASAEAANGTWRLRVQDVAAQDTGYIDSWKLTF</sequence>
<accession>A0A7G7BSF4</accession>
<proteinExistence type="inferred from homology"/>
<evidence type="ECO:0000256" key="2">
    <source>
        <dbReference type="ARBA" id="ARBA00004613"/>
    </source>
</evidence>
<comment type="similarity">
    <text evidence="3">Belongs to the peptidase M28 family. M28A subfamily.</text>
</comment>
<dbReference type="PANTHER" id="PTHR12147">
    <property type="entry name" value="METALLOPEPTIDASE M28 FAMILY MEMBER"/>
    <property type="match status" value="1"/>
</dbReference>
<dbReference type="SUPFAM" id="SSF49785">
    <property type="entry name" value="Galactose-binding domain-like"/>
    <property type="match status" value="1"/>
</dbReference>
<feature type="domain" description="P/Homo B" evidence="14">
    <location>
        <begin position="326"/>
        <end position="445"/>
    </location>
</feature>
<dbReference type="FunFam" id="3.40.630.10:FF:000066">
    <property type="entry name" value="M28 family peptidase"/>
    <property type="match status" value="1"/>
</dbReference>
<keyword evidence="7" id="KW-0479">Metal-binding</keyword>
<dbReference type="KEGG" id="sfiy:F0344_29960"/>
<keyword evidence="6" id="KW-0645">Protease</keyword>
<dbReference type="GO" id="GO:0046872">
    <property type="term" value="F:metal ion binding"/>
    <property type="evidence" value="ECO:0007669"/>
    <property type="project" value="UniProtKB-KW"/>
</dbReference>
<dbReference type="GO" id="GO:0005576">
    <property type="term" value="C:extracellular region"/>
    <property type="evidence" value="ECO:0007669"/>
    <property type="project" value="UniProtKB-SubCell"/>
</dbReference>
<comment type="subunit">
    <text evidence="4">Monomer.</text>
</comment>
<dbReference type="GO" id="GO:0008235">
    <property type="term" value="F:metalloexopeptidase activity"/>
    <property type="evidence" value="ECO:0007669"/>
    <property type="project" value="InterPro"/>
</dbReference>
<evidence type="ECO:0000313" key="16">
    <source>
        <dbReference type="Proteomes" id="UP000515307"/>
    </source>
</evidence>
<organism evidence="15 16">
    <name type="scientific">Streptomyces finlayi</name>
    <dbReference type="NCBI Taxonomy" id="67296"/>
    <lineage>
        <taxon>Bacteria</taxon>
        <taxon>Bacillati</taxon>
        <taxon>Actinomycetota</taxon>
        <taxon>Actinomycetes</taxon>
        <taxon>Kitasatosporales</taxon>
        <taxon>Streptomycetaceae</taxon>
        <taxon>Streptomyces</taxon>
    </lineage>
</organism>
<dbReference type="InterPro" id="IPR007484">
    <property type="entry name" value="Peptidase_M28"/>
</dbReference>
<keyword evidence="9" id="KW-0378">Hydrolase</keyword>
<keyword evidence="16" id="KW-1185">Reference proteome</keyword>
<protein>
    <submittedName>
        <fullName evidence="15">M28 family peptidase</fullName>
    </submittedName>
</protein>
<dbReference type="InterPro" id="IPR045175">
    <property type="entry name" value="M28_fam"/>
</dbReference>
<dbReference type="RefSeq" id="WP_185301722.1">
    <property type="nucleotide sequence ID" value="NZ_CP045702.1"/>
</dbReference>
<dbReference type="Proteomes" id="UP000515307">
    <property type="component" value="Chromosome"/>
</dbReference>
<evidence type="ECO:0000256" key="8">
    <source>
        <dbReference type="ARBA" id="ARBA00022729"/>
    </source>
</evidence>
<dbReference type="SUPFAM" id="SSF53187">
    <property type="entry name" value="Zn-dependent exopeptidases"/>
    <property type="match status" value="1"/>
</dbReference>
<feature type="signal peptide" evidence="13">
    <location>
        <begin position="1"/>
        <end position="32"/>
    </location>
</feature>
<dbReference type="PROSITE" id="PS51829">
    <property type="entry name" value="P_HOMO_B"/>
    <property type="match status" value="1"/>
</dbReference>
<dbReference type="InterPro" id="IPR008979">
    <property type="entry name" value="Galactose-bd-like_sf"/>
</dbReference>
<feature type="chain" id="PRO_5028891735" evidence="13">
    <location>
        <begin position="33"/>
        <end position="445"/>
    </location>
</feature>
<dbReference type="EMBL" id="CP045702">
    <property type="protein sequence ID" value="QNE78269.1"/>
    <property type="molecule type" value="Genomic_DNA"/>
</dbReference>
<dbReference type="CDD" id="cd03876">
    <property type="entry name" value="M28_SGAP_like"/>
    <property type="match status" value="1"/>
</dbReference>
<evidence type="ECO:0000256" key="12">
    <source>
        <dbReference type="ARBA" id="ARBA00023157"/>
    </source>
</evidence>
<keyword evidence="8 13" id="KW-0732">Signal</keyword>
<evidence type="ECO:0000256" key="3">
    <source>
        <dbReference type="ARBA" id="ARBA00005957"/>
    </source>
</evidence>
<keyword evidence="11" id="KW-0106">Calcium</keyword>
<dbReference type="GO" id="GO:0006508">
    <property type="term" value="P:proteolysis"/>
    <property type="evidence" value="ECO:0007669"/>
    <property type="project" value="UniProtKB-KW"/>
</dbReference>